<organism evidence="1 2">
    <name type="scientific">Coccomyxa subellipsoidea</name>
    <dbReference type="NCBI Taxonomy" id="248742"/>
    <lineage>
        <taxon>Eukaryota</taxon>
        <taxon>Viridiplantae</taxon>
        <taxon>Chlorophyta</taxon>
        <taxon>core chlorophytes</taxon>
        <taxon>Trebouxiophyceae</taxon>
        <taxon>Trebouxiophyceae incertae sedis</taxon>
        <taxon>Coccomyxaceae</taxon>
        <taxon>Coccomyxa</taxon>
    </lineage>
</organism>
<keyword evidence="2" id="KW-1185">Reference proteome</keyword>
<gene>
    <name evidence="1" type="ORF">WJX75_005421</name>
</gene>
<evidence type="ECO:0000313" key="2">
    <source>
        <dbReference type="Proteomes" id="UP001491310"/>
    </source>
</evidence>
<name>A0ABR2YRE9_9CHLO</name>
<dbReference type="Proteomes" id="UP001491310">
    <property type="component" value="Unassembled WGS sequence"/>
</dbReference>
<proteinExistence type="predicted"/>
<accession>A0ABR2YRE9</accession>
<comment type="caution">
    <text evidence="1">The sequence shown here is derived from an EMBL/GenBank/DDBJ whole genome shotgun (WGS) entry which is preliminary data.</text>
</comment>
<reference evidence="1 2" key="1">
    <citation type="journal article" date="2024" name="Nat. Commun.">
        <title>Phylogenomics reveals the evolutionary origins of lichenization in chlorophyte algae.</title>
        <authorList>
            <person name="Puginier C."/>
            <person name="Libourel C."/>
            <person name="Otte J."/>
            <person name="Skaloud P."/>
            <person name="Haon M."/>
            <person name="Grisel S."/>
            <person name="Petersen M."/>
            <person name="Berrin J.G."/>
            <person name="Delaux P.M."/>
            <person name="Dal Grande F."/>
            <person name="Keller J."/>
        </authorList>
    </citation>
    <scope>NUCLEOTIDE SEQUENCE [LARGE SCALE GENOMIC DNA]</scope>
    <source>
        <strain evidence="1 2">SAG 216-7</strain>
    </source>
</reference>
<evidence type="ECO:0000313" key="1">
    <source>
        <dbReference type="EMBL" id="KAK9909639.1"/>
    </source>
</evidence>
<dbReference type="Gene3D" id="2.60.120.620">
    <property type="entry name" value="q2cbj1_9rhob like domain"/>
    <property type="match status" value="1"/>
</dbReference>
<evidence type="ECO:0008006" key="3">
    <source>
        <dbReference type="Google" id="ProtNLM"/>
    </source>
</evidence>
<protein>
    <recommendedName>
        <fullName evidence="3">Prolyl 4-hydroxylase alpha subunit Fe(2+) 2OG dioxygenase domain-containing protein</fullName>
    </recommendedName>
</protein>
<sequence length="244" mass="27939">MNISQYQSDDRTPHGSFREVCPRRRLQSSIELGSIFEASESFLAEEQLSEARTLFHTGTQPSSVNLNVLYVFNSIGMQKYGVEEGLESSLLNIFQQLRHRRANFWKLQLNHIWPSSRPVESELGTKDAHVDHWVLHNNSNTCRILAFQTSILYITVPQGMRGGELVLYKKGINIVPGMTTNRLMTVTPAENLLIKFQGDLPHQVQDFVTEDQRPRVSIALEQFYIPDELYQHAVEFDVIRPPGV</sequence>
<dbReference type="EMBL" id="JALJOT010000006">
    <property type="protein sequence ID" value="KAK9909639.1"/>
    <property type="molecule type" value="Genomic_DNA"/>
</dbReference>